<gene>
    <name evidence="2" type="ORF">FHL15_005764</name>
</gene>
<dbReference type="AlphaFoldDB" id="A0A553HZW4"/>
<dbReference type="Proteomes" id="UP000319160">
    <property type="component" value="Unassembled WGS sequence"/>
</dbReference>
<sequence>MQAITALLFLALAYISEAGLLRAPRTESPNAQTFSEFQIITSSTPSPTDLPQTFIIPEPSFPTATAQTTPGPLSYGFVGVIESASTSDPEPTAAPALNTDDVIVQGGSKFVQTTFWACETFAKETHCGWHEPILDVSSAAVASHPRSVLVRAGVVAACVVGVLLYGF</sequence>
<feature type="signal peptide" evidence="1">
    <location>
        <begin position="1"/>
        <end position="18"/>
    </location>
</feature>
<comment type="caution">
    <text evidence="2">The sequence shown here is derived from an EMBL/GenBank/DDBJ whole genome shotgun (WGS) entry which is preliminary data.</text>
</comment>
<evidence type="ECO:0000313" key="3">
    <source>
        <dbReference type="Proteomes" id="UP000319160"/>
    </source>
</evidence>
<keyword evidence="1" id="KW-0732">Signal</keyword>
<dbReference type="OrthoDB" id="3542181at2759"/>
<keyword evidence="3" id="KW-1185">Reference proteome</keyword>
<evidence type="ECO:0000313" key="2">
    <source>
        <dbReference type="EMBL" id="TRX93489.1"/>
    </source>
</evidence>
<feature type="chain" id="PRO_5022180229" evidence="1">
    <location>
        <begin position="19"/>
        <end position="167"/>
    </location>
</feature>
<organism evidence="2 3">
    <name type="scientific">Xylaria flabelliformis</name>
    <dbReference type="NCBI Taxonomy" id="2512241"/>
    <lineage>
        <taxon>Eukaryota</taxon>
        <taxon>Fungi</taxon>
        <taxon>Dikarya</taxon>
        <taxon>Ascomycota</taxon>
        <taxon>Pezizomycotina</taxon>
        <taxon>Sordariomycetes</taxon>
        <taxon>Xylariomycetidae</taxon>
        <taxon>Xylariales</taxon>
        <taxon>Xylariaceae</taxon>
        <taxon>Xylaria</taxon>
    </lineage>
</organism>
<accession>A0A553HZW4</accession>
<evidence type="ECO:0000256" key="1">
    <source>
        <dbReference type="SAM" id="SignalP"/>
    </source>
</evidence>
<protein>
    <submittedName>
        <fullName evidence="2">Uncharacterized protein</fullName>
    </submittedName>
</protein>
<name>A0A553HZW4_9PEZI</name>
<proteinExistence type="predicted"/>
<dbReference type="EMBL" id="VFLP01000029">
    <property type="protein sequence ID" value="TRX93489.1"/>
    <property type="molecule type" value="Genomic_DNA"/>
</dbReference>
<reference evidence="3" key="1">
    <citation type="submission" date="2019-06" db="EMBL/GenBank/DDBJ databases">
        <title>Draft genome sequence of the griseofulvin-producing fungus Xylaria cubensis strain G536.</title>
        <authorList>
            <person name="Mead M.E."/>
            <person name="Raja H.A."/>
            <person name="Steenwyk J.L."/>
            <person name="Knowles S.L."/>
            <person name="Oberlies N.H."/>
            <person name="Rokas A."/>
        </authorList>
    </citation>
    <scope>NUCLEOTIDE SEQUENCE [LARGE SCALE GENOMIC DNA]</scope>
    <source>
        <strain evidence="3">G536</strain>
    </source>
</reference>